<protein>
    <submittedName>
        <fullName evidence="1">Uncharacterized protein</fullName>
    </submittedName>
</protein>
<gene>
    <name evidence="1" type="ORF">DSO57_1018065</name>
</gene>
<accession>A0ACC2RJ25</accession>
<dbReference type="EMBL" id="QTSX02007177">
    <property type="protein sequence ID" value="KAJ9050064.1"/>
    <property type="molecule type" value="Genomic_DNA"/>
</dbReference>
<evidence type="ECO:0000313" key="1">
    <source>
        <dbReference type="EMBL" id="KAJ9050064.1"/>
    </source>
</evidence>
<proteinExistence type="predicted"/>
<name>A0ACC2RJ25_9FUNG</name>
<sequence length="149" mass="16797">MKYPPFEIAIRLIHIVRYVKGQLIEHPLCIVKYISRQVWKLGCNRSFTTTESKNRASATQVPTQEEDGRGENNKDVALTQPVQVAQGSKAQSINPRISKLIQKPTKVTTTKIVKNVTTKRVSLVYNPIYRHDGVPTTIMEKAKPVLGTK</sequence>
<reference evidence="1" key="1">
    <citation type="submission" date="2022-04" db="EMBL/GenBank/DDBJ databases">
        <title>Genome of the entomopathogenic fungus Entomophthora muscae.</title>
        <authorList>
            <person name="Elya C."/>
            <person name="Lovett B.R."/>
            <person name="Lee E."/>
            <person name="Macias A.M."/>
            <person name="Hajek A.E."/>
            <person name="De Bivort B.L."/>
            <person name="Kasson M.T."/>
            <person name="De Fine Licht H.H."/>
            <person name="Stajich J.E."/>
        </authorList>
    </citation>
    <scope>NUCLEOTIDE SEQUENCE</scope>
    <source>
        <strain evidence="1">Berkeley</strain>
    </source>
</reference>
<dbReference type="Proteomes" id="UP001165960">
    <property type="component" value="Unassembled WGS sequence"/>
</dbReference>
<evidence type="ECO:0000313" key="2">
    <source>
        <dbReference type="Proteomes" id="UP001165960"/>
    </source>
</evidence>
<keyword evidence="2" id="KW-1185">Reference proteome</keyword>
<organism evidence="1 2">
    <name type="scientific">Entomophthora muscae</name>
    <dbReference type="NCBI Taxonomy" id="34485"/>
    <lineage>
        <taxon>Eukaryota</taxon>
        <taxon>Fungi</taxon>
        <taxon>Fungi incertae sedis</taxon>
        <taxon>Zoopagomycota</taxon>
        <taxon>Entomophthoromycotina</taxon>
        <taxon>Entomophthoromycetes</taxon>
        <taxon>Entomophthorales</taxon>
        <taxon>Entomophthoraceae</taxon>
        <taxon>Entomophthora</taxon>
    </lineage>
</organism>
<comment type="caution">
    <text evidence="1">The sequence shown here is derived from an EMBL/GenBank/DDBJ whole genome shotgun (WGS) entry which is preliminary data.</text>
</comment>